<evidence type="ECO:0000313" key="2">
    <source>
        <dbReference type="Proteomes" id="UP000182915"/>
    </source>
</evidence>
<sequence>MARHRAEPTPRKPVRTAAAVIGGSGLIILAALGAAVGEGSDGASVAKSDMTIGATSTQTTPSNVPAVGVAVPTIKGPAPLPSEEESAK</sequence>
<evidence type="ECO:0000313" key="1">
    <source>
        <dbReference type="EMBL" id="SEH70178.1"/>
    </source>
</evidence>
<organism evidence="1 2">
    <name type="scientific">Mycolicibacterium rutilum</name>
    <name type="common">Mycobacterium rutilum</name>
    <dbReference type="NCBI Taxonomy" id="370526"/>
    <lineage>
        <taxon>Bacteria</taxon>
        <taxon>Bacillati</taxon>
        <taxon>Actinomycetota</taxon>
        <taxon>Actinomycetes</taxon>
        <taxon>Mycobacteriales</taxon>
        <taxon>Mycobacteriaceae</taxon>
        <taxon>Mycolicibacterium</taxon>
    </lineage>
</organism>
<dbReference type="STRING" id="370526.SAMN04489835_3035"/>
<dbReference type="OrthoDB" id="4635800at2"/>
<dbReference type="Proteomes" id="UP000182915">
    <property type="component" value="Chromosome I"/>
</dbReference>
<gene>
    <name evidence="1" type="ORF">SAMN04489835_3035</name>
</gene>
<dbReference type="AlphaFoldDB" id="A0A1H6K4U0"/>
<protein>
    <submittedName>
        <fullName evidence="1">Uncharacterized protein</fullName>
    </submittedName>
</protein>
<dbReference type="EMBL" id="LT629971">
    <property type="protein sequence ID" value="SEH70178.1"/>
    <property type="molecule type" value="Genomic_DNA"/>
</dbReference>
<dbReference type="RefSeq" id="WP_083410559.1">
    <property type="nucleotide sequence ID" value="NZ_LT629971.1"/>
</dbReference>
<proteinExistence type="predicted"/>
<keyword evidence="2" id="KW-1185">Reference proteome</keyword>
<name>A0A1H6K4U0_MYCRU</name>
<accession>A0A1H6K4U0</accession>
<reference evidence="2" key="1">
    <citation type="submission" date="2016-10" db="EMBL/GenBank/DDBJ databases">
        <authorList>
            <person name="Varghese N."/>
            <person name="Submissions S."/>
        </authorList>
    </citation>
    <scope>NUCLEOTIDE SEQUENCE [LARGE SCALE GENOMIC DNA]</scope>
    <source>
        <strain evidence="2">DSM 45405</strain>
    </source>
</reference>